<gene>
    <name evidence="1" type="ORF">SAMN04488074_101889</name>
</gene>
<dbReference type="AlphaFoldDB" id="A0A1G8S7W9"/>
<proteinExistence type="predicted"/>
<evidence type="ECO:0000313" key="2">
    <source>
        <dbReference type="Proteomes" id="UP000199682"/>
    </source>
</evidence>
<accession>A0A1G8S7W9</accession>
<dbReference type="Proteomes" id="UP000199682">
    <property type="component" value="Unassembled WGS sequence"/>
</dbReference>
<reference evidence="2" key="1">
    <citation type="submission" date="2016-10" db="EMBL/GenBank/DDBJ databases">
        <authorList>
            <person name="Varghese N."/>
            <person name="Submissions S."/>
        </authorList>
    </citation>
    <scope>NUCLEOTIDE SEQUENCE [LARGE SCALE GENOMIC DNA]</scope>
    <source>
        <strain evidence="2">DSM 44796</strain>
    </source>
</reference>
<protein>
    <submittedName>
        <fullName evidence="1">Uncharacterized protein</fullName>
    </submittedName>
</protein>
<organism evidence="1 2">
    <name type="scientific">Lentzea albidocapillata subsp. violacea</name>
    <dbReference type="NCBI Taxonomy" id="128104"/>
    <lineage>
        <taxon>Bacteria</taxon>
        <taxon>Bacillati</taxon>
        <taxon>Actinomycetota</taxon>
        <taxon>Actinomycetes</taxon>
        <taxon>Pseudonocardiales</taxon>
        <taxon>Pseudonocardiaceae</taxon>
        <taxon>Lentzea</taxon>
    </lineage>
</organism>
<name>A0A1G8S7W9_9PSEU</name>
<evidence type="ECO:0000313" key="1">
    <source>
        <dbReference type="EMBL" id="SDJ24865.1"/>
    </source>
</evidence>
<dbReference type="EMBL" id="FNET01000001">
    <property type="protein sequence ID" value="SDJ24865.1"/>
    <property type="molecule type" value="Genomic_DNA"/>
</dbReference>
<sequence length="110" mass="12871">MPTTINKPIAIRWPPAQETTLQPRLRPHRREHPLTSPRHLALRLRTQQHHQRLMHRAPEFHWAACFRQPYVDTQCVQPSHDLAELITVKSTLVLTDDHCVKVAIRARGSR</sequence>